<dbReference type="Proteomes" id="UP000249354">
    <property type="component" value="Unassembled WGS sequence"/>
</dbReference>
<accession>A0A2W4UPD8</accession>
<reference evidence="1 2" key="2">
    <citation type="submission" date="2018-06" db="EMBL/GenBank/DDBJ databases">
        <title>Metagenomic assembly of (sub)arctic Cyanobacteria and their associated microbiome from non-axenic cultures.</title>
        <authorList>
            <person name="Baurain D."/>
        </authorList>
    </citation>
    <scope>NUCLEOTIDE SEQUENCE [LARGE SCALE GENOMIC DNA]</scope>
    <source>
        <strain evidence="1">ULC129bin1</strain>
    </source>
</reference>
<reference evidence="2" key="1">
    <citation type="submission" date="2018-04" db="EMBL/GenBank/DDBJ databases">
        <authorList>
            <person name="Cornet L."/>
        </authorList>
    </citation>
    <scope>NUCLEOTIDE SEQUENCE [LARGE SCALE GENOMIC DNA]</scope>
</reference>
<protein>
    <submittedName>
        <fullName evidence="1">Uncharacterized protein</fullName>
    </submittedName>
</protein>
<dbReference type="Gene3D" id="2.60.120.200">
    <property type="match status" value="1"/>
</dbReference>
<evidence type="ECO:0000313" key="2">
    <source>
        <dbReference type="Proteomes" id="UP000249354"/>
    </source>
</evidence>
<dbReference type="SUPFAM" id="SSF49899">
    <property type="entry name" value="Concanavalin A-like lectins/glucanases"/>
    <property type="match status" value="1"/>
</dbReference>
<comment type="caution">
    <text evidence="1">The sequence shown here is derived from an EMBL/GenBank/DDBJ whole genome shotgun (WGS) entry which is preliminary data.</text>
</comment>
<evidence type="ECO:0000313" key="1">
    <source>
        <dbReference type="EMBL" id="PZO21130.1"/>
    </source>
</evidence>
<dbReference type="EMBL" id="QBMC01000023">
    <property type="protein sequence ID" value="PZO21130.1"/>
    <property type="molecule type" value="Genomic_DNA"/>
</dbReference>
<gene>
    <name evidence="1" type="ORF">DCF25_05650</name>
</gene>
<dbReference type="AlphaFoldDB" id="A0A2W4UPD8"/>
<dbReference type="InterPro" id="IPR013320">
    <property type="entry name" value="ConA-like_dom_sf"/>
</dbReference>
<sequence>MKDGGGNLEFATSSNAMPTKVASITAQLTVAPSVASPPFSTSKGKQLVSHLKFDESEGRLAKDSSTQGHNNFGTLVGNAERMREVQLDTIVFDGKKDAVQLKNSSDINTGQHDERTISLRFKTDLVLNGGSQVGKGAIRGYLNGGQFGSGNGSQLWNHESAYRHWQHQWRYALS</sequence>
<proteinExistence type="predicted"/>
<organism evidence="1 2">
    <name type="scientific">Leptolyngbya foveolarum</name>
    <dbReference type="NCBI Taxonomy" id="47253"/>
    <lineage>
        <taxon>Bacteria</taxon>
        <taxon>Bacillati</taxon>
        <taxon>Cyanobacteriota</taxon>
        <taxon>Cyanophyceae</taxon>
        <taxon>Leptolyngbyales</taxon>
        <taxon>Leptolyngbyaceae</taxon>
        <taxon>Leptolyngbya group</taxon>
        <taxon>Leptolyngbya</taxon>
    </lineage>
</organism>
<name>A0A2W4UPD8_9CYAN</name>